<accession>A0A371GPC6</accession>
<evidence type="ECO:0000256" key="1">
    <source>
        <dbReference type="SAM" id="Coils"/>
    </source>
</evidence>
<dbReference type="EMBL" id="QJKJ01004874">
    <property type="protein sequence ID" value="RDX92417.1"/>
    <property type="molecule type" value="Genomic_DNA"/>
</dbReference>
<feature type="coiled-coil region" evidence="1">
    <location>
        <begin position="101"/>
        <end position="128"/>
    </location>
</feature>
<evidence type="ECO:0000256" key="2">
    <source>
        <dbReference type="SAM" id="MobiDB-lite"/>
    </source>
</evidence>
<gene>
    <name evidence="3" type="ORF">CR513_25466</name>
</gene>
<proteinExistence type="predicted"/>
<name>A0A371GPC6_MUCPR</name>
<dbReference type="AlphaFoldDB" id="A0A371GPC6"/>
<keyword evidence="1" id="KW-0175">Coiled coil</keyword>
<organism evidence="3 4">
    <name type="scientific">Mucuna pruriens</name>
    <name type="common">Velvet bean</name>
    <name type="synonym">Dolichos pruriens</name>
    <dbReference type="NCBI Taxonomy" id="157652"/>
    <lineage>
        <taxon>Eukaryota</taxon>
        <taxon>Viridiplantae</taxon>
        <taxon>Streptophyta</taxon>
        <taxon>Embryophyta</taxon>
        <taxon>Tracheophyta</taxon>
        <taxon>Spermatophyta</taxon>
        <taxon>Magnoliopsida</taxon>
        <taxon>eudicotyledons</taxon>
        <taxon>Gunneridae</taxon>
        <taxon>Pentapetalae</taxon>
        <taxon>rosids</taxon>
        <taxon>fabids</taxon>
        <taxon>Fabales</taxon>
        <taxon>Fabaceae</taxon>
        <taxon>Papilionoideae</taxon>
        <taxon>50 kb inversion clade</taxon>
        <taxon>NPAAA clade</taxon>
        <taxon>indigoferoid/millettioid clade</taxon>
        <taxon>Phaseoleae</taxon>
        <taxon>Mucuna</taxon>
    </lineage>
</organism>
<comment type="caution">
    <text evidence="3">The sequence shown here is derived from an EMBL/GenBank/DDBJ whole genome shotgun (WGS) entry which is preliminary data.</text>
</comment>
<reference evidence="3" key="1">
    <citation type="submission" date="2018-05" db="EMBL/GenBank/DDBJ databases">
        <title>Draft genome of Mucuna pruriens seed.</title>
        <authorList>
            <person name="Nnadi N.E."/>
            <person name="Vos R."/>
            <person name="Hasami M.H."/>
            <person name="Devisetty U.K."/>
            <person name="Aguiy J.C."/>
        </authorList>
    </citation>
    <scope>NUCLEOTIDE SEQUENCE [LARGE SCALE GENOMIC DNA]</scope>
    <source>
        <strain evidence="3">JCA_2017</strain>
    </source>
</reference>
<feature type="coiled-coil region" evidence="1">
    <location>
        <begin position="17"/>
        <end position="58"/>
    </location>
</feature>
<feature type="non-terminal residue" evidence="3">
    <location>
        <position position="1"/>
    </location>
</feature>
<protein>
    <submittedName>
        <fullName evidence="3">Uncharacterized protein</fullName>
    </submittedName>
</protein>
<feature type="region of interest" description="Disordered" evidence="2">
    <location>
        <begin position="140"/>
        <end position="167"/>
    </location>
</feature>
<evidence type="ECO:0000313" key="4">
    <source>
        <dbReference type="Proteomes" id="UP000257109"/>
    </source>
</evidence>
<dbReference type="OrthoDB" id="1459749at2759"/>
<sequence>MSGGEIQHQDEGARAYEVQETLQVRELEENLAQKEAEQRSLKRRLEEASMALDSAKKEVNLGCQLSDQMRKKARVEKEDRLRMGNCLRVEDREMCFRRAEHNQAMVEKEQLKEALLNLKMREAEQEEQALGGLKATRLDGVGQGTRKGGRSIVANPGNDSRAEGNPGKLEAEMSPRYIKLAWLANQALMDIPRSLLATEDMDNVFRTPREISQFLELCRGLYNDMKKLSAPP</sequence>
<evidence type="ECO:0000313" key="3">
    <source>
        <dbReference type="EMBL" id="RDX92417.1"/>
    </source>
</evidence>
<dbReference type="Proteomes" id="UP000257109">
    <property type="component" value="Unassembled WGS sequence"/>
</dbReference>
<keyword evidence="4" id="KW-1185">Reference proteome</keyword>